<comment type="caution">
    <text evidence="1">The sequence shown here is derived from an EMBL/GenBank/DDBJ whole genome shotgun (WGS) entry which is preliminary data.</text>
</comment>
<gene>
    <name evidence="1" type="ORF">NEPTK9_000741</name>
</gene>
<dbReference type="Proteomes" id="UP001194714">
    <property type="component" value="Unassembled WGS sequence"/>
</dbReference>
<name>A0ABS0AYM9_9BACT</name>
<dbReference type="EMBL" id="JAAEJV010000015">
    <property type="protein sequence ID" value="MBF5059232.1"/>
    <property type="molecule type" value="Genomic_DNA"/>
</dbReference>
<protein>
    <recommendedName>
        <fullName evidence="3">Secreted protein</fullName>
    </recommendedName>
</protein>
<sequence>MNLSLNSIIFPFPLFCIFLPLYVSPLSFGQCAQIERQKPARKFWKIKNDLI</sequence>
<keyword evidence="2" id="KW-1185">Reference proteome</keyword>
<evidence type="ECO:0000313" key="1">
    <source>
        <dbReference type="EMBL" id="MBF5059232.1"/>
    </source>
</evidence>
<evidence type="ECO:0000313" key="2">
    <source>
        <dbReference type="Proteomes" id="UP001194714"/>
    </source>
</evidence>
<organism evidence="1 2">
    <name type="scientific">Candidatus Neptunichlamydia vexilliferae</name>
    <dbReference type="NCBI Taxonomy" id="1651774"/>
    <lineage>
        <taxon>Bacteria</taxon>
        <taxon>Pseudomonadati</taxon>
        <taxon>Chlamydiota</taxon>
        <taxon>Chlamydiia</taxon>
        <taxon>Parachlamydiales</taxon>
        <taxon>Simkaniaceae</taxon>
        <taxon>Candidatus Neptunichlamydia</taxon>
    </lineage>
</organism>
<evidence type="ECO:0008006" key="3">
    <source>
        <dbReference type="Google" id="ProtNLM"/>
    </source>
</evidence>
<reference evidence="1 2" key="1">
    <citation type="submission" date="2020-01" db="EMBL/GenBank/DDBJ databases">
        <title>Draft genome sequence of Cand. Neptunochlamydia vexilliferae K9.</title>
        <authorList>
            <person name="Schulz F."/>
            <person name="Koestlbacher S."/>
            <person name="Wascher F."/>
            <person name="Pizzetti I."/>
            <person name="Horn M."/>
        </authorList>
    </citation>
    <scope>NUCLEOTIDE SEQUENCE [LARGE SCALE GENOMIC DNA]</scope>
    <source>
        <strain evidence="1 2">K9</strain>
    </source>
</reference>
<proteinExistence type="predicted"/>
<accession>A0ABS0AYM9</accession>